<reference evidence="6 7" key="1">
    <citation type="submission" date="2019-12" db="EMBL/GenBank/DDBJ databases">
        <title>Novel species isolated from a subtropical stream in China.</title>
        <authorList>
            <person name="Lu H."/>
        </authorList>
    </citation>
    <scope>NUCLEOTIDE SEQUENCE [LARGE SCALE GENOMIC DNA]</scope>
    <source>
        <strain evidence="6 7">FT127W</strain>
    </source>
</reference>
<dbReference type="PANTHER" id="PTHR11527">
    <property type="entry name" value="HEAT-SHOCK PROTEIN 20 FAMILY MEMBER"/>
    <property type="match status" value="1"/>
</dbReference>
<feature type="region of interest" description="Disordered" evidence="3">
    <location>
        <begin position="82"/>
        <end position="104"/>
    </location>
</feature>
<evidence type="ECO:0000256" key="3">
    <source>
        <dbReference type="SAM" id="MobiDB-lite"/>
    </source>
</evidence>
<dbReference type="PROSITE" id="PS01031">
    <property type="entry name" value="SHSP"/>
    <property type="match status" value="1"/>
</dbReference>
<dbReference type="RefSeq" id="WP_161074954.1">
    <property type="nucleotide sequence ID" value="NZ_CP086370.1"/>
</dbReference>
<evidence type="ECO:0000313" key="6">
    <source>
        <dbReference type="EMBL" id="MYN10675.1"/>
    </source>
</evidence>
<dbReference type="InterPro" id="IPR008978">
    <property type="entry name" value="HSP20-like_chaperone"/>
</dbReference>
<feature type="domain" description="SHSP" evidence="4">
    <location>
        <begin position="34"/>
        <end position="147"/>
    </location>
</feature>
<dbReference type="Pfam" id="PF00011">
    <property type="entry name" value="HSP20"/>
    <property type="match status" value="1"/>
</dbReference>
<gene>
    <name evidence="6" type="ORF">GTP77_25475</name>
</gene>
<evidence type="ECO:0000256" key="2">
    <source>
        <dbReference type="RuleBase" id="RU003616"/>
    </source>
</evidence>
<dbReference type="InterPro" id="IPR002068">
    <property type="entry name" value="A-crystallin/Hsp20_dom"/>
</dbReference>
<protein>
    <submittedName>
        <fullName evidence="6">Hsp20 family protein</fullName>
    </submittedName>
</protein>
<dbReference type="PROSITE" id="PS51203">
    <property type="entry name" value="CS"/>
    <property type="match status" value="1"/>
</dbReference>
<dbReference type="InterPro" id="IPR007052">
    <property type="entry name" value="CS_dom"/>
</dbReference>
<dbReference type="InterPro" id="IPR031107">
    <property type="entry name" value="Small_HSP"/>
</dbReference>
<dbReference type="CDD" id="cd06464">
    <property type="entry name" value="ACD_sHsps-like"/>
    <property type="match status" value="1"/>
</dbReference>
<proteinExistence type="inferred from homology"/>
<dbReference type="Gene3D" id="2.60.40.790">
    <property type="match status" value="1"/>
</dbReference>
<organism evidence="6 7">
    <name type="scientific">Pseudoduganella aquatica</name>
    <dbReference type="NCBI Taxonomy" id="2660641"/>
    <lineage>
        <taxon>Bacteria</taxon>
        <taxon>Pseudomonadati</taxon>
        <taxon>Pseudomonadota</taxon>
        <taxon>Betaproteobacteria</taxon>
        <taxon>Burkholderiales</taxon>
        <taxon>Oxalobacteraceae</taxon>
        <taxon>Telluria group</taxon>
        <taxon>Pseudoduganella</taxon>
    </lineage>
</organism>
<accession>A0A7X4KQ89</accession>
<comment type="caution">
    <text evidence="6">The sequence shown here is derived from an EMBL/GenBank/DDBJ whole genome shotgun (WGS) entry which is preliminary data.</text>
</comment>
<evidence type="ECO:0000313" key="7">
    <source>
        <dbReference type="Proteomes" id="UP000450676"/>
    </source>
</evidence>
<evidence type="ECO:0000256" key="1">
    <source>
        <dbReference type="PROSITE-ProRule" id="PRU00285"/>
    </source>
</evidence>
<evidence type="ECO:0000259" key="4">
    <source>
        <dbReference type="PROSITE" id="PS01031"/>
    </source>
</evidence>
<dbReference type="SUPFAM" id="SSF49764">
    <property type="entry name" value="HSP20-like chaperones"/>
    <property type="match status" value="1"/>
</dbReference>
<sequence>MASNLSRFTPFGDLARFDPFRDIERFFDEFERQSVQPDLARSMRMDVSETDQTYTVRAEMPGFEKEDINVSIDGSTVTIRAKHDEQKQQPQTGTMMRSERFHGEHYRSFTLPQEVDDQQATATCSNGVLELTLPKKTGGHSRQLQIQ</sequence>
<evidence type="ECO:0000259" key="5">
    <source>
        <dbReference type="PROSITE" id="PS51203"/>
    </source>
</evidence>
<dbReference type="EMBL" id="WWCU01000042">
    <property type="protein sequence ID" value="MYN10675.1"/>
    <property type="molecule type" value="Genomic_DNA"/>
</dbReference>
<dbReference type="AlphaFoldDB" id="A0A7X4KQ89"/>
<feature type="domain" description="CS" evidence="5">
    <location>
        <begin position="40"/>
        <end position="145"/>
    </location>
</feature>
<keyword evidence="7" id="KW-1185">Reference proteome</keyword>
<name>A0A7X4KQ89_9BURK</name>
<dbReference type="Proteomes" id="UP000450676">
    <property type="component" value="Unassembled WGS sequence"/>
</dbReference>
<comment type="similarity">
    <text evidence="1 2">Belongs to the small heat shock protein (HSP20) family.</text>
</comment>